<keyword evidence="6" id="KW-0238">DNA-binding</keyword>
<dbReference type="GO" id="GO:0006508">
    <property type="term" value="P:proteolysis"/>
    <property type="evidence" value="ECO:0007669"/>
    <property type="project" value="UniProtKB-KW"/>
</dbReference>
<dbReference type="EC" id="3.4.-.-" evidence="8"/>
<accession>A0A2S4ZYP0</accession>
<dbReference type="PANTHER" id="PTHR13604">
    <property type="entry name" value="DC12-RELATED"/>
    <property type="match status" value="1"/>
</dbReference>
<keyword evidence="10" id="KW-1185">Reference proteome</keyword>
<dbReference type="GO" id="GO:0003697">
    <property type="term" value="F:single-stranded DNA binding"/>
    <property type="evidence" value="ECO:0007669"/>
    <property type="project" value="InterPro"/>
</dbReference>
<gene>
    <name evidence="9" type="ORF">C3K47_15575</name>
</gene>
<dbReference type="SUPFAM" id="SSF143081">
    <property type="entry name" value="BB1717-like"/>
    <property type="match status" value="1"/>
</dbReference>
<dbReference type="Pfam" id="PF02586">
    <property type="entry name" value="SRAP"/>
    <property type="match status" value="1"/>
</dbReference>
<comment type="similarity">
    <text evidence="1 8">Belongs to the SOS response-associated peptidase family.</text>
</comment>
<keyword evidence="3" id="KW-0227">DNA damage</keyword>
<evidence type="ECO:0000256" key="7">
    <source>
        <dbReference type="ARBA" id="ARBA00023239"/>
    </source>
</evidence>
<dbReference type="AlphaFoldDB" id="A0A2S4ZYP0"/>
<keyword evidence="2 8" id="KW-0645">Protease</keyword>
<dbReference type="GO" id="GO:0106300">
    <property type="term" value="P:protein-DNA covalent cross-linking repair"/>
    <property type="evidence" value="ECO:0007669"/>
    <property type="project" value="InterPro"/>
</dbReference>
<dbReference type="InterPro" id="IPR003738">
    <property type="entry name" value="SRAP"/>
</dbReference>
<evidence type="ECO:0000256" key="4">
    <source>
        <dbReference type="ARBA" id="ARBA00022801"/>
    </source>
</evidence>
<evidence type="ECO:0000256" key="6">
    <source>
        <dbReference type="ARBA" id="ARBA00023125"/>
    </source>
</evidence>
<comment type="caution">
    <text evidence="9">The sequence shown here is derived from an EMBL/GenBank/DDBJ whole genome shotgun (WGS) entry which is preliminary data.</text>
</comment>
<keyword evidence="4 8" id="KW-0378">Hydrolase</keyword>
<evidence type="ECO:0000313" key="9">
    <source>
        <dbReference type="EMBL" id="POY35478.1"/>
    </source>
</evidence>
<reference evidence="9 10" key="1">
    <citation type="submission" date="2018-01" db="EMBL/GenBank/DDBJ databases">
        <authorList>
            <person name="Gaut B.S."/>
            <person name="Morton B.R."/>
            <person name="Clegg M.T."/>
            <person name="Duvall M.R."/>
        </authorList>
    </citation>
    <scope>NUCLEOTIDE SEQUENCE [LARGE SCALE GENOMIC DNA]</scope>
    <source>
        <strain evidence="9 10">HR-AV</strain>
    </source>
</reference>
<organism evidence="9 10">
    <name type="scientific">Solitalea longa</name>
    <dbReference type="NCBI Taxonomy" id="2079460"/>
    <lineage>
        <taxon>Bacteria</taxon>
        <taxon>Pseudomonadati</taxon>
        <taxon>Bacteroidota</taxon>
        <taxon>Sphingobacteriia</taxon>
        <taxon>Sphingobacteriales</taxon>
        <taxon>Sphingobacteriaceae</taxon>
        <taxon>Solitalea</taxon>
    </lineage>
</organism>
<name>A0A2S4ZYP0_9SPHI</name>
<sequence>MCYNYKNDAASKDMKVRFKRKMKEEDEQNYKPVFKANGFSHPLMPVITQEEPELIQLYQWGPFNAFAAENERKYNTLNAISEEIFEKATYKKNIQNKRCLIPATGFYEWMHVGKEKYPFHIAIDEPIFCFAGIYNHWKDKEGIERKAYTILTTAANPIMEKIHNTKKRMPVIMPMVLEDNWLKQDLAIEEIKSLLLPYENERTLAFSVDKKVIFSEDANTPKVFERVDYPELALLMN</sequence>
<dbReference type="Gene3D" id="3.90.1680.10">
    <property type="entry name" value="SOS response associated peptidase-like"/>
    <property type="match status" value="1"/>
</dbReference>
<evidence type="ECO:0000256" key="8">
    <source>
        <dbReference type="RuleBase" id="RU364100"/>
    </source>
</evidence>
<evidence type="ECO:0000256" key="5">
    <source>
        <dbReference type="ARBA" id="ARBA00023124"/>
    </source>
</evidence>
<dbReference type="Proteomes" id="UP000236893">
    <property type="component" value="Unassembled WGS sequence"/>
</dbReference>
<evidence type="ECO:0000256" key="2">
    <source>
        <dbReference type="ARBA" id="ARBA00022670"/>
    </source>
</evidence>
<dbReference type="PANTHER" id="PTHR13604:SF0">
    <property type="entry name" value="ABASIC SITE PROCESSING PROTEIN HMCES"/>
    <property type="match status" value="1"/>
</dbReference>
<keyword evidence="5" id="KW-0190">Covalent protein-DNA linkage</keyword>
<dbReference type="GO" id="GO:0016829">
    <property type="term" value="F:lyase activity"/>
    <property type="evidence" value="ECO:0007669"/>
    <property type="project" value="UniProtKB-KW"/>
</dbReference>
<dbReference type="RefSeq" id="WP_103790083.1">
    <property type="nucleotide sequence ID" value="NZ_PQVF01000011.1"/>
</dbReference>
<dbReference type="EMBL" id="PQVF01000011">
    <property type="protein sequence ID" value="POY35478.1"/>
    <property type="molecule type" value="Genomic_DNA"/>
</dbReference>
<keyword evidence="7" id="KW-0456">Lyase</keyword>
<evidence type="ECO:0000256" key="3">
    <source>
        <dbReference type="ARBA" id="ARBA00022763"/>
    </source>
</evidence>
<evidence type="ECO:0000313" key="10">
    <source>
        <dbReference type="Proteomes" id="UP000236893"/>
    </source>
</evidence>
<dbReference type="GO" id="GO:0008233">
    <property type="term" value="F:peptidase activity"/>
    <property type="evidence" value="ECO:0007669"/>
    <property type="project" value="UniProtKB-KW"/>
</dbReference>
<dbReference type="InterPro" id="IPR036590">
    <property type="entry name" value="SRAP-like"/>
</dbReference>
<proteinExistence type="inferred from homology"/>
<protein>
    <recommendedName>
        <fullName evidence="8">Abasic site processing protein</fullName>
        <ecNumber evidence="8">3.4.-.-</ecNumber>
    </recommendedName>
</protein>
<evidence type="ECO:0000256" key="1">
    <source>
        <dbReference type="ARBA" id="ARBA00008136"/>
    </source>
</evidence>
<dbReference type="OrthoDB" id="9782620at2"/>